<dbReference type="InterPro" id="IPR004007">
    <property type="entry name" value="DhaL_dom"/>
</dbReference>
<dbReference type="InterPro" id="IPR036117">
    <property type="entry name" value="DhaL_dom_sf"/>
</dbReference>
<gene>
    <name evidence="7" type="ORF">EXN61_09260</name>
</gene>
<dbReference type="AlphaFoldDB" id="A0A546Y2R9"/>
<sequence length="548" mass="56393">MKHFIGDRDRIVQQAISGILASSHGRLTRLDGYPEIKVLLRAGWDGSKVSVISGGGSGHEPAHAGFVGEGMLTAAVCGDIFASPSVDAVLSAIIATTGPSGCLLIVKNYTGDRLNFGLAATQARALGYKVEVVVVGDDVATSATKQPRGVAGTLFVHKIAGYLASQGETLTTVASVAGDVAASIMTIGMAIETCSVPGRGKEQRLAADEAELGLGIHGEPGVQRLKFASVEALVDTAAVQLSNKLSTSSARHALLVNNLGGATPLEMSIVMDALTKTPLFQKIDYVVGPAPLMTALDMKGFSLSLLPLDDQVLPALLAPCEGAWPAPSRAGSPVLTPMPKLPAANWTHSSNPAAEALVRQACAVFIENEDYLNALDAKVGDGDTGSTFATAARGVLGRFDGLPFGDVAALLAAISQILSRTMGGSSGILLAILLSAASKSSSDGHGPVRALRDGLLEMQRFGGAQKGDRTMIDALSPALDIFVAGGNLEDAAKAARKGADSTREMGYATAGRSSYLAEGDLLGNVDPGAEAAARLFERLVERSTPERG</sequence>
<dbReference type="SMART" id="SM01120">
    <property type="entry name" value="Dak2"/>
    <property type="match status" value="1"/>
</dbReference>
<dbReference type="RefSeq" id="WP_142856194.1">
    <property type="nucleotide sequence ID" value="NZ_SGOE01000002.1"/>
</dbReference>
<keyword evidence="3" id="KW-0418">Kinase</keyword>
<evidence type="ECO:0000313" key="7">
    <source>
        <dbReference type="EMBL" id="TRB07302.1"/>
    </source>
</evidence>
<dbReference type="PROSITE" id="PS51480">
    <property type="entry name" value="DHAL"/>
    <property type="match status" value="1"/>
</dbReference>
<dbReference type="Gene3D" id="3.30.1180.20">
    <property type="entry name" value="Dihydroxyacetone kinase, domain 2"/>
    <property type="match status" value="1"/>
</dbReference>
<dbReference type="InterPro" id="IPR050861">
    <property type="entry name" value="Dihydroxyacetone_Kinase"/>
</dbReference>
<dbReference type="FunFam" id="1.25.40.340:FF:000002">
    <property type="entry name" value="Dihydroxyacetone kinase, L subunit"/>
    <property type="match status" value="1"/>
</dbReference>
<keyword evidence="2" id="KW-0547">Nucleotide-binding</keyword>
<name>A0A546Y2R9_AGRTU</name>
<dbReference type="SUPFAM" id="SSF82549">
    <property type="entry name" value="DAK1/DegV-like"/>
    <property type="match status" value="1"/>
</dbReference>
<feature type="domain" description="DhaK" evidence="6">
    <location>
        <begin position="7"/>
        <end position="327"/>
    </location>
</feature>
<dbReference type="GO" id="GO:0004371">
    <property type="term" value="F:glycerone kinase activity"/>
    <property type="evidence" value="ECO:0007669"/>
    <property type="project" value="InterPro"/>
</dbReference>
<dbReference type="EMBL" id="SGOE01000002">
    <property type="protein sequence ID" value="TRB07302.1"/>
    <property type="molecule type" value="Genomic_DNA"/>
</dbReference>
<dbReference type="InterPro" id="IPR004006">
    <property type="entry name" value="DhaK_dom"/>
</dbReference>
<comment type="caution">
    <text evidence="7">The sequence shown here is derived from an EMBL/GenBank/DDBJ whole genome shotgun (WGS) entry which is preliminary data.</text>
</comment>
<keyword evidence="1" id="KW-0808">Transferase</keyword>
<dbReference type="GO" id="GO:0019563">
    <property type="term" value="P:glycerol catabolic process"/>
    <property type="evidence" value="ECO:0007669"/>
    <property type="project" value="TreeGrafter"/>
</dbReference>
<dbReference type="PANTHER" id="PTHR28629:SF4">
    <property type="entry name" value="TRIOKINASE_FMN CYCLASE"/>
    <property type="match status" value="1"/>
</dbReference>
<evidence type="ECO:0000256" key="2">
    <source>
        <dbReference type="ARBA" id="ARBA00022741"/>
    </source>
</evidence>
<keyword evidence="4" id="KW-0067">ATP-binding</keyword>
<dbReference type="GO" id="GO:0005524">
    <property type="term" value="F:ATP binding"/>
    <property type="evidence" value="ECO:0007669"/>
    <property type="project" value="UniProtKB-KW"/>
</dbReference>
<dbReference type="PROSITE" id="PS51481">
    <property type="entry name" value="DHAK"/>
    <property type="match status" value="1"/>
</dbReference>
<dbReference type="Proteomes" id="UP000317023">
    <property type="component" value="Unassembled WGS sequence"/>
</dbReference>
<dbReference type="SUPFAM" id="SSF101473">
    <property type="entry name" value="DhaL-like"/>
    <property type="match status" value="1"/>
</dbReference>
<dbReference type="PANTHER" id="PTHR28629">
    <property type="entry name" value="TRIOKINASE/FMN CYCLASE"/>
    <property type="match status" value="1"/>
</dbReference>
<dbReference type="FunFam" id="3.40.50.10440:FF:000001">
    <property type="entry name" value="Dihydroxyacetone kinase, DhaK subunit"/>
    <property type="match status" value="1"/>
</dbReference>
<evidence type="ECO:0000256" key="1">
    <source>
        <dbReference type="ARBA" id="ARBA00022679"/>
    </source>
</evidence>
<organism evidence="7 8">
    <name type="scientific">Agrobacterium tumefaciens</name>
    <dbReference type="NCBI Taxonomy" id="358"/>
    <lineage>
        <taxon>Bacteria</taxon>
        <taxon>Pseudomonadati</taxon>
        <taxon>Pseudomonadota</taxon>
        <taxon>Alphaproteobacteria</taxon>
        <taxon>Hyphomicrobiales</taxon>
        <taxon>Rhizobiaceae</taxon>
        <taxon>Rhizobium/Agrobacterium group</taxon>
        <taxon>Agrobacterium</taxon>
        <taxon>Agrobacterium tumefaciens complex</taxon>
    </lineage>
</organism>
<dbReference type="Pfam" id="PF02733">
    <property type="entry name" value="Dak1"/>
    <property type="match status" value="1"/>
</dbReference>
<evidence type="ECO:0000313" key="8">
    <source>
        <dbReference type="Proteomes" id="UP000317023"/>
    </source>
</evidence>
<proteinExistence type="predicted"/>
<evidence type="ECO:0000259" key="6">
    <source>
        <dbReference type="PROSITE" id="PS51481"/>
    </source>
</evidence>
<reference evidence="7 8" key="1">
    <citation type="journal article" date="2019" name="Appl. Microbiol. Biotechnol.">
        <title>Differential efficiency of wild type rhizogenic strains for rol gene transformation of plants.</title>
        <authorList>
            <person name="Desmet S."/>
            <person name="De Keyser E."/>
            <person name="Van Vaerenbergh J."/>
            <person name="Baeyen S."/>
            <person name="Van Huylenbroeck J."/>
            <person name="Geelen D."/>
            <person name="Dhooghe E."/>
        </authorList>
    </citation>
    <scope>NUCLEOTIDE SEQUENCE [LARGE SCALE GENOMIC DNA]</scope>
    <source>
        <strain evidence="7 8">MAFF210266</strain>
    </source>
</reference>
<protein>
    <submittedName>
        <fullName evidence="7">DAK2 domain-containing protein</fullName>
    </submittedName>
</protein>
<dbReference type="Pfam" id="PF02734">
    <property type="entry name" value="Dak2"/>
    <property type="match status" value="1"/>
</dbReference>
<feature type="domain" description="DhaL" evidence="5">
    <location>
        <begin position="352"/>
        <end position="541"/>
    </location>
</feature>
<evidence type="ECO:0000259" key="5">
    <source>
        <dbReference type="PROSITE" id="PS51480"/>
    </source>
</evidence>
<dbReference type="Gene3D" id="3.40.50.10440">
    <property type="entry name" value="Dihydroxyacetone kinase, domain 1"/>
    <property type="match status" value="1"/>
</dbReference>
<evidence type="ECO:0000256" key="3">
    <source>
        <dbReference type="ARBA" id="ARBA00022777"/>
    </source>
</evidence>
<dbReference type="Gene3D" id="1.25.40.340">
    <property type="match status" value="1"/>
</dbReference>
<evidence type="ECO:0000256" key="4">
    <source>
        <dbReference type="ARBA" id="ARBA00022840"/>
    </source>
</evidence>
<dbReference type="GO" id="GO:0005829">
    <property type="term" value="C:cytosol"/>
    <property type="evidence" value="ECO:0007669"/>
    <property type="project" value="TreeGrafter"/>
</dbReference>
<accession>A0A546Y2R9</accession>